<dbReference type="InterPro" id="IPR052196">
    <property type="entry name" value="Bact_Kbp"/>
</dbReference>
<feature type="compositionally biased region" description="Low complexity" evidence="1">
    <location>
        <begin position="180"/>
        <end position="215"/>
    </location>
</feature>
<comment type="caution">
    <text evidence="3">The sequence shown here is derived from an EMBL/GenBank/DDBJ whole genome shotgun (WGS) entry which is preliminary data.</text>
</comment>
<dbReference type="PANTHER" id="PTHR34700">
    <property type="entry name" value="POTASSIUM BINDING PROTEIN KBP"/>
    <property type="match status" value="1"/>
</dbReference>
<organism evidence="3 4">
    <name type="scientific">Roseobacter cerasinus</name>
    <dbReference type="NCBI Taxonomy" id="2602289"/>
    <lineage>
        <taxon>Bacteria</taxon>
        <taxon>Pseudomonadati</taxon>
        <taxon>Pseudomonadota</taxon>
        <taxon>Alphaproteobacteria</taxon>
        <taxon>Rhodobacterales</taxon>
        <taxon>Roseobacteraceae</taxon>
        <taxon>Roseobacter</taxon>
    </lineage>
</organism>
<protein>
    <submittedName>
        <fullName evidence="3">Peptidoglycan-binding protein LysM</fullName>
    </submittedName>
</protein>
<evidence type="ECO:0000259" key="2">
    <source>
        <dbReference type="PROSITE" id="PS51782"/>
    </source>
</evidence>
<dbReference type="Gene3D" id="3.10.350.10">
    <property type="entry name" value="LysM domain"/>
    <property type="match status" value="1"/>
</dbReference>
<evidence type="ECO:0000313" key="4">
    <source>
        <dbReference type="Proteomes" id="UP000436522"/>
    </source>
</evidence>
<dbReference type="PANTHER" id="PTHR34700:SF4">
    <property type="entry name" value="PHAGE-LIKE ELEMENT PBSX PROTEIN XKDP"/>
    <property type="match status" value="1"/>
</dbReference>
<dbReference type="InterPro" id="IPR018392">
    <property type="entry name" value="LysM"/>
</dbReference>
<keyword evidence="4" id="KW-1185">Reference proteome</keyword>
<dbReference type="Proteomes" id="UP000436522">
    <property type="component" value="Unassembled WGS sequence"/>
</dbReference>
<dbReference type="SMART" id="SM00257">
    <property type="entry name" value="LysM"/>
    <property type="match status" value="1"/>
</dbReference>
<accession>A0A640VWS2</accession>
<feature type="region of interest" description="Disordered" evidence="1">
    <location>
        <begin position="41"/>
        <end position="87"/>
    </location>
</feature>
<dbReference type="CDD" id="cd00118">
    <property type="entry name" value="LysM"/>
    <property type="match status" value="1"/>
</dbReference>
<dbReference type="AlphaFoldDB" id="A0A640VWS2"/>
<dbReference type="EMBL" id="BLIV01000009">
    <property type="protein sequence ID" value="GFE52054.1"/>
    <property type="molecule type" value="Genomic_DNA"/>
</dbReference>
<dbReference type="Gene3D" id="2.60.40.10">
    <property type="entry name" value="Immunoglobulins"/>
    <property type="match status" value="1"/>
</dbReference>
<feature type="domain" description="LysM" evidence="2">
    <location>
        <begin position="408"/>
        <end position="457"/>
    </location>
</feature>
<evidence type="ECO:0000256" key="1">
    <source>
        <dbReference type="SAM" id="MobiDB-lite"/>
    </source>
</evidence>
<feature type="region of interest" description="Disordered" evidence="1">
    <location>
        <begin position="180"/>
        <end position="280"/>
    </location>
</feature>
<dbReference type="RefSeq" id="WP_159980328.1">
    <property type="nucleotide sequence ID" value="NZ_BLIV01000009.1"/>
</dbReference>
<dbReference type="InterPro" id="IPR036779">
    <property type="entry name" value="LysM_dom_sf"/>
</dbReference>
<reference evidence="3 4" key="1">
    <citation type="submission" date="2019-12" db="EMBL/GenBank/DDBJ databases">
        <title>Roseobacter cerasinus sp. nov., isolated from seawater around aquaculture.</title>
        <authorList>
            <person name="Muramatsu S."/>
            <person name="Takabe Y."/>
            <person name="Mori K."/>
            <person name="Takaichi S."/>
            <person name="Hanada S."/>
        </authorList>
    </citation>
    <scope>NUCLEOTIDE SEQUENCE [LARGE SCALE GENOMIC DNA]</scope>
    <source>
        <strain evidence="3 4">AI77</strain>
    </source>
</reference>
<dbReference type="PROSITE" id="PS51782">
    <property type="entry name" value="LYSM"/>
    <property type="match status" value="1"/>
</dbReference>
<dbReference type="OrthoDB" id="370541at2"/>
<dbReference type="InterPro" id="IPR013783">
    <property type="entry name" value="Ig-like_fold"/>
</dbReference>
<sequence length="460" mass="46816">MNDEGAQAKAKGPRVRTAAALSVAALVFGLFLTLTQSEDPAPVDLVTDAPQVPATSSPDRPATADEPVSEAAERTETANVDAPDQASPIVPSVDEVRLETDGLTVIAGRAEPGAQVSVRVDGEEVATAVADARGAFAAVGFVAPSTAARVVTLSASGAQGDVVSDADVILAPVVPPVADAPAAETPAPAIATAEPDPSDDVQAPQSSAPAAGAVAQTDSVEEEAPGLEVAATTTRDADPADTSQTEAVAALPAQADNTAPPAVAPAPVPDDPVAEPTAQAPAAEAVTVLKSTAEGVEVLQPAPEVATSVAIDTIGYSEEGEVQLSGRAVIGTSEVRVYLDNRFTTSLPVDTDGAWRGSLPQVDVGRYRLRVDEVNSAGGVTSRVETPFQREAPAALVAADTADAGPVRAVTVQTGDTLWAIARDRYGEGVLYVKVVEANRDDIRDPDLIYPGQVFDLPVE</sequence>
<proteinExistence type="predicted"/>
<gene>
    <name evidence="3" type="ORF">So717_38070</name>
</gene>
<name>A0A640VWS2_9RHOB</name>
<dbReference type="Pfam" id="PF01476">
    <property type="entry name" value="LysM"/>
    <property type="match status" value="1"/>
</dbReference>
<evidence type="ECO:0000313" key="3">
    <source>
        <dbReference type="EMBL" id="GFE52054.1"/>
    </source>
</evidence>